<dbReference type="RefSeq" id="WP_015770600.1">
    <property type="nucleotide sequence ID" value="NC_013174.1"/>
</dbReference>
<dbReference type="GO" id="GO:0055085">
    <property type="term" value="P:transmembrane transport"/>
    <property type="evidence" value="ECO:0007669"/>
    <property type="project" value="InterPro"/>
</dbReference>
<keyword evidence="5 7" id="KW-0472">Membrane</keyword>
<evidence type="ECO:0000256" key="7">
    <source>
        <dbReference type="SAM" id="Phobius"/>
    </source>
</evidence>
<comment type="similarity">
    <text evidence="2 6">Belongs to the ABC-3 integral membrane protein family.</text>
</comment>
<evidence type="ECO:0000256" key="5">
    <source>
        <dbReference type="ARBA" id="ARBA00023136"/>
    </source>
</evidence>
<proteinExistence type="inferred from homology"/>
<gene>
    <name evidence="8" type="ordered locus">Jden_0299</name>
</gene>
<reference evidence="8 9" key="1">
    <citation type="journal article" date="2009" name="Stand. Genomic Sci.">
        <title>Complete genome sequence of Jonesia denitrificans type strain (Prevot 55134).</title>
        <authorList>
            <person name="Pukall R."/>
            <person name="Gehrich-Schroter G."/>
            <person name="Lapidus A."/>
            <person name="Nolan M."/>
            <person name="Glavina Del Rio T."/>
            <person name="Lucas S."/>
            <person name="Chen F."/>
            <person name="Tice H."/>
            <person name="Pitluck S."/>
            <person name="Cheng J.F."/>
            <person name="Copeland A."/>
            <person name="Saunders E."/>
            <person name="Brettin T."/>
            <person name="Detter J.C."/>
            <person name="Bruce D."/>
            <person name="Goodwin L."/>
            <person name="Pati A."/>
            <person name="Ivanova N."/>
            <person name="Mavromatis K."/>
            <person name="Ovchinnikova G."/>
            <person name="Chen A."/>
            <person name="Palaniappan K."/>
            <person name="Land M."/>
            <person name="Hauser L."/>
            <person name="Chang Y.J."/>
            <person name="Jeffries C.D."/>
            <person name="Chain P."/>
            <person name="Goker M."/>
            <person name="Bristow J."/>
            <person name="Eisen J.A."/>
            <person name="Markowitz V."/>
            <person name="Hugenholtz P."/>
            <person name="Kyrpides N.C."/>
            <person name="Klenk H.P."/>
            <person name="Han C."/>
        </authorList>
    </citation>
    <scope>NUCLEOTIDE SEQUENCE [LARGE SCALE GENOMIC DNA]</scope>
    <source>
        <strain evidence="9">ATCC 14870 / DSM 20603 / BCRC 15368 / CIP 55.134 / JCM 11481 / NBRC 15587 / NCTC 10816 / Prevot 55134</strain>
    </source>
</reference>
<dbReference type="GO" id="GO:0010043">
    <property type="term" value="P:response to zinc ion"/>
    <property type="evidence" value="ECO:0007669"/>
    <property type="project" value="TreeGrafter"/>
</dbReference>
<dbReference type="SUPFAM" id="SSF81345">
    <property type="entry name" value="ABC transporter involved in vitamin B12 uptake, BtuC"/>
    <property type="match status" value="1"/>
</dbReference>
<keyword evidence="6" id="KW-0813">Transport</keyword>
<feature type="transmembrane region" description="Helical" evidence="7">
    <location>
        <begin position="164"/>
        <end position="186"/>
    </location>
</feature>
<dbReference type="OrthoDB" id="1016457at2"/>
<dbReference type="AlphaFoldDB" id="C7QZ63"/>
<evidence type="ECO:0000256" key="1">
    <source>
        <dbReference type="ARBA" id="ARBA00004141"/>
    </source>
</evidence>
<dbReference type="STRING" id="471856.Jden_0299"/>
<accession>C7QZ63</accession>
<dbReference type="PANTHER" id="PTHR30477">
    <property type="entry name" value="ABC-TRANSPORTER METAL-BINDING PROTEIN"/>
    <property type="match status" value="1"/>
</dbReference>
<keyword evidence="9" id="KW-1185">Reference proteome</keyword>
<dbReference type="Gene3D" id="1.10.3470.10">
    <property type="entry name" value="ABC transporter involved in vitamin B12 uptake, BtuC"/>
    <property type="match status" value="1"/>
</dbReference>
<feature type="transmembrane region" description="Helical" evidence="7">
    <location>
        <begin position="17"/>
        <end position="37"/>
    </location>
</feature>
<organism evidence="8 9">
    <name type="scientific">Jonesia denitrificans (strain ATCC 14870 / DSM 20603 / BCRC 15368 / CIP 55.134 / JCM 11481 / NBRC 15587 / NCTC 10816 / Prevot 55134)</name>
    <name type="common">Listeria denitrificans</name>
    <dbReference type="NCBI Taxonomy" id="471856"/>
    <lineage>
        <taxon>Bacteria</taxon>
        <taxon>Bacillati</taxon>
        <taxon>Actinomycetota</taxon>
        <taxon>Actinomycetes</taxon>
        <taxon>Micrococcales</taxon>
        <taxon>Jonesiaceae</taxon>
        <taxon>Jonesia</taxon>
    </lineage>
</organism>
<dbReference type="FunFam" id="1.10.3470.10:FF:000003">
    <property type="entry name" value="Iron ABC transporter permease SitD"/>
    <property type="match status" value="1"/>
</dbReference>
<keyword evidence="4 7" id="KW-1133">Transmembrane helix</keyword>
<dbReference type="PANTHER" id="PTHR30477:SF13">
    <property type="entry name" value="IRON TRANSPORT SYSTEM MEMBRANE PROTEIN HI_0360-RELATED"/>
    <property type="match status" value="1"/>
</dbReference>
<feature type="transmembrane region" description="Helical" evidence="7">
    <location>
        <begin position="57"/>
        <end position="81"/>
    </location>
</feature>
<feature type="transmembrane region" description="Helical" evidence="7">
    <location>
        <begin position="192"/>
        <end position="214"/>
    </location>
</feature>
<dbReference type="Proteomes" id="UP000000628">
    <property type="component" value="Chromosome"/>
</dbReference>
<evidence type="ECO:0000256" key="6">
    <source>
        <dbReference type="RuleBase" id="RU003943"/>
    </source>
</evidence>
<evidence type="ECO:0000256" key="3">
    <source>
        <dbReference type="ARBA" id="ARBA00022692"/>
    </source>
</evidence>
<dbReference type="GO" id="GO:0043190">
    <property type="term" value="C:ATP-binding cassette (ABC) transporter complex"/>
    <property type="evidence" value="ECO:0007669"/>
    <property type="project" value="InterPro"/>
</dbReference>
<feature type="transmembrane region" description="Helical" evidence="7">
    <location>
        <begin position="249"/>
        <end position="271"/>
    </location>
</feature>
<feature type="transmembrane region" description="Helical" evidence="7">
    <location>
        <begin position="93"/>
        <end position="115"/>
    </location>
</feature>
<feature type="transmembrane region" description="Helical" evidence="7">
    <location>
        <begin position="221"/>
        <end position="243"/>
    </location>
</feature>
<name>C7QZ63_JONDD</name>
<dbReference type="GO" id="GO:0071281">
    <property type="term" value="P:cellular response to iron ion"/>
    <property type="evidence" value="ECO:0007669"/>
    <property type="project" value="UniProtKB-ARBA"/>
</dbReference>
<dbReference type="InterPro" id="IPR037294">
    <property type="entry name" value="ABC_BtuC-like"/>
</dbReference>
<dbReference type="eggNOG" id="COG1108">
    <property type="taxonomic scope" value="Bacteria"/>
</dbReference>
<dbReference type="Pfam" id="PF00950">
    <property type="entry name" value="ABC-3"/>
    <property type="match status" value="1"/>
</dbReference>
<protein>
    <submittedName>
        <fullName evidence="8">ABC-3 protein</fullName>
    </submittedName>
</protein>
<comment type="subcellular location">
    <subcellularLocation>
        <location evidence="6">Cell membrane</location>
        <topology evidence="6">Multi-pass membrane protein</topology>
    </subcellularLocation>
    <subcellularLocation>
        <location evidence="1">Membrane</location>
        <topology evidence="1">Multi-pass membrane protein</topology>
    </subcellularLocation>
</comment>
<evidence type="ECO:0000313" key="8">
    <source>
        <dbReference type="EMBL" id="ACV07971.1"/>
    </source>
</evidence>
<evidence type="ECO:0000256" key="2">
    <source>
        <dbReference type="ARBA" id="ARBA00008034"/>
    </source>
</evidence>
<keyword evidence="3 6" id="KW-0812">Transmembrane</keyword>
<dbReference type="KEGG" id="jde:Jden_0299"/>
<dbReference type="InterPro" id="IPR001626">
    <property type="entry name" value="ABC_TroCD"/>
</dbReference>
<feature type="transmembrane region" description="Helical" evidence="7">
    <location>
        <begin position="135"/>
        <end position="152"/>
    </location>
</feature>
<evidence type="ECO:0000256" key="4">
    <source>
        <dbReference type="ARBA" id="ARBA00022989"/>
    </source>
</evidence>
<dbReference type="EMBL" id="CP001706">
    <property type="protein sequence ID" value="ACV07971.1"/>
    <property type="molecule type" value="Genomic_DNA"/>
</dbReference>
<sequence length="299" mass="31628">MLEFLGEPLAYEFMQRAFVVAVAAGVVCALLSCWLIHVGWSLMGDAISHAVLPGIVLAYLVGVPYVVGALVFAFLAVVLIGSVRSTTVLKEDTVMGTVFTALFAVGVVLLSLYPSQVDVHHVLFGNILGMTRSDAVQVVVIALVVAVLLVGARRTVTLWAFDPGFAAAVGVNVRVVRWVVLLMLALTTVAGVQAVGVVLVVALLITPGATALLWTRRFHHMLWIAPVVAVSSGVLGLYASYWWDVSSGAAIVLLLSAHCAVAWVAGPRQFLRARISARRRNPVGAAGRAAVSVAVRSQQ</sequence>
<evidence type="ECO:0000313" key="9">
    <source>
        <dbReference type="Proteomes" id="UP000000628"/>
    </source>
</evidence>
<dbReference type="HOGENOM" id="CLU_028808_4_0_11"/>